<evidence type="ECO:0000313" key="2">
    <source>
        <dbReference type="Proteomes" id="UP000075230"/>
    </source>
</evidence>
<dbReference type="Proteomes" id="UP000075230">
    <property type="component" value="Unassembled WGS sequence"/>
</dbReference>
<reference evidence="2" key="2">
    <citation type="submission" date="2016-02" db="EMBL/GenBank/DDBJ databases">
        <title>Genome sequencing of Aspergillus luchuensis NBRC 4314.</title>
        <authorList>
            <person name="Yamada O."/>
        </authorList>
    </citation>
    <scope>NUCLEOTIDE SEQUENCE [LARGE SCALE GENOMIC DNA]</scope>
    <source>
        <strain evidence="2">RIB 2604</strain>
    </source>
</reference>
<organism evidence="1 2">
    <name type="scientific">Aspergillus kawachii</name>
    <name type="common">White koji mold</name>
    <name type="synonym">Aspergillus awamori var. kawachi</name>
    <dbReference type="NCBI Taxonomy" id="1069201"/>
    <lineage>
        <taxon>Eukaryota</taxon>
        <taxon>Fungi</taxon>
        <taxon>Dikarya</taxon>
        <taxon>Ascomycota</taxon>
        <taxon>Pezizomycotina</taxon>
        <taxon>Eurotiomycetes</taxon>
        <taxon>Eurotiomycetidae</taxon>
        <taxon>Eurotiales</taxon>
        <taxon>Aspergillaceae</taxon>
        <taxon>Aspergillus</taxon>
        <taxon>Aspergillus subgen. Circumdati</taxon>
    </lineage>
</organism>
<dbReference type="VEuPathDB" id="FungiDB:ASPFODRAFT_62688"/>
<sequence>MQYLGKHTYELVTPFVEELGTELAPHHGLHRRIAFTEVQARDGVPPRGEISTVYSIQQGEHVRDLEIRRYDSTGVSESVGFAALYFPENTHTWTSADGTIKHYRLRAFWRLDVVLHAKLVWTFEVQDRQDQRVAEVGTITHVVRDLIPRWAS</sequence>
<dbReference type="EMBL" id="BCWF01000004">
    <property type="protein sequence ID" value="GAT19099.1"/>
    <property type="molecule type" value="Genomic_DNA"/>
</dbReference>
<reference evidence="1 2" key="1">
    <citation type="journal article" date="2016" name="DNA Res.">
        <title>Genome sequence of Aspergillus luchuensis NBRC 4314.</title>
        <authorList>
            <person name="Yamada O."/>
            <person name="Machida M."/>
            <person name="Hosoyama A."/>
            <person name="Goto M."/>
            <person name="Takahashi T."/>
            <person name="Futagami T."/>
            <person name="Yamagata Y."/>
            <person name="Takeuchi M."/>
            <person name="Kobayashi T."/>
            <person name="Koike H."/>
            <person name="Abe K."/>
            <person name="Asai K."/>
            <person name="Arita M."/>
            <person name="Fujita N."/>
            <person name="Fukuda K."/>
            <person name="Higa K."/>
            <person name="Horikawa H."/>
            <person name="Ishikawa T."/>
            <person name="Jinno K."/>
            <person name="Kato Y."/>
            <person name="Kirimura K."/>
            <person name="Mizutani O."/>
            <person name="Nakasone K."/>
            <person name="Sano M."/>
            <person name="Shiraishi Y."/>
            <person name="Tsukahara M."/>
            <person name="Gomi K."/>
        </authorList>
    </citation>
    <scope>NUCLEOTIDE SEQUENCE [LARGE SCALE GENOMIC DNA]</scope>
    <source>
        <strain evidence="1 2">RIB 2604</strain>
    </source>
</reference>
<evidence type="ECO:0000313" key="1">
    <source>
        <dbReference type="EMBL" id="GAT19099.1"/>
    </source>
</evidence>
<proteinExistence type="predicted"/>
<comment type="caution">
    <text evidence="1">The sequence shown here is derived from an EMBL/GenBank/DDBJ whole genome shotgun (WGS) entry which is preliminary data.</text>
</comment>
<protein>
    <submittedName>
        <fullName evidence="1">Uncharacterized protein</fullName>
    </submittedName>
</protein>
<dbReference type="AlphaFoldDB" id="A0A146EZA6"/>
<accession>A0A146EZA6</accession>
<name>A0A146EZA6_ASPKA</name>
<gene>
    <name evidence="1" type="ORF">RIB2604_00400310</name>
</gene>